<dbReference type="SMART" id="SM00271">
    <property type="entry name" value="DnaJ"/>
    <property type="match status" value="1"/>
</dbReference>
<organism evidence="4">
    <name type="scientific">Paramoeba aestuarina</name>
    <dbReference type="NCBI Taxonomy" id="180227"/>
    <lineage>
        <taxon>Eukaryota</taxon>
        <taxon>Amoebozoa</taxon>
        <taxon>Discosea</taxon>
        <taxon>Flabellinia</taxon>
        <taxon>Dactylopodida</taxon>
        <taxon>Paramoebidae</taxon>
        <taxon>Paramoeba</taxon>
    </lineage>
</organism>
<dbReference type="Gene3D" id="1.10.287.110">
    <property type="entry name" value="DnaJ domain"/>
    <property type="match status" value="1"/>
</dbReference>
<accession>A0A7S4L7F3</accession>
<dbReference type="SUPFAM" id="SSF46565">
    <property type="entry name" value="Chaperone J-domain"/>
    <property type="match status" value="1"/>
</dbReference>
<dbReference type="GO" id="GO:0005783">
    <property type="term" value="C:endoplasmic reticulum"/>
    <property type="evidence" value="ECO:0007669"/>
    <property type="project" value="TreeGrafter"/>
</dbReference>
<evidence type="ECO:0000313" key="4">
    <source>
        <dbReference type="EMBL" id="CAE2317330.1"/>
    </source>
</evidence>
<dbReference type="InterPro" id="IPR036869">
    <property type="entry name" value="J_dom_sf"/>
</dbReference>
<keyword evidence="2" id="KW-0472">Membrane</keyword>
<dbReference type="PRINTS" id="PR00625">
    <property type="entry name" value="JDOMAIN"/>
</dbReference>
<reference evidence="4" key="1">
    <citation type="submission" date="2021-01" db="EMBL/GenBank/DDBJ databases">
        <authorList>
            <person name="Corre E."/>
            <person name="Pelletier E."/>
            <person name="Niang G."/>
            <person name="Scheremetjew M."/>
            <person name="Finn R."/>
            <person name="Kale V."/>
            <person name="Holt S."/>
            <person name="Cochrane G."/>
            <person name="Meng A."/>
            <person name="Brown T."/>
            <person name="Cohen L."/>
        </authorList>
    </citation>
    <scope>NUCLEOTIDE SEQUENCE</scope>
    <source>
        <strain evidence="4">SoJaBio B1-5/56/2</strain>
    </source>
</reference>
<dbReference type="AlphaFoldDB" id="A0A7S4L7F3"/>
<dbReference type="CDD" id="cd06257">
    <property type="entry name" value="DnaJ"/>
    <property type="match status" value="1"/>
</dbReference>
<evidence type="ECO:0000256" key="2">
    <source>
        <dbReference type="SAM" id="Phobius"/>
    </source>
</evidence>
<feature type="domain" description="J" evidence="3">
    <location>
        <begin position="54"/>
        <end position="115"/>
    </location>
</feature>
<dbReference type="GO" id="GO:0051087">
    <property type="term" value="F:protein-folding chaperone binding"/>
    <property type="evidence" value="ECO:0007669"/>
    <property type="project" value="TreeGrafter"/>
</dbReference>
<dbReference type="InterPro" id="IPR001623">
    <property type="entry name" value="DnaJ_domain"/>
</dbReference>
<gene>
    <name evidence="4" type="ORF">NAES01612_LOCUS16535</name>
</gene>
<name>A0A7S4L7F3_9EUKA</name>
<proteinExistence type="predicted"/>
<sequence length="287" mass="32059">MFTQRNFLVSFATWRSHRPVEHSGHSLAINRLYCVSGARYCTKTPGTPDLDSSNLYTRLGVSKDAQAAEIKARFFELSKMHHPDVGGDTNKFRKIKESYEILSRVDKRKMYDAGYLSPDGKFTSGRFLVHFIFTGLLVCGYIGGLAHFTGMRIHDVLGLYMLFTVIAARVHRKGTRGLILALIFCWATNSMFSKSVDASLAEESVLERSVNLVGPAGARAKIRVMEGKKETFSCETSLKGVREAVNVPLRFADLSMKHDVHVHFTSGPYGLHRSHTKLTLDPIKLSA</sequence>
<dbReference type="Pfam" id="PF00226">
    <property type="entry name" value="DnaJ"/>
    <property type="match status" value="1"/>
</dbReference>
<dbReference type="GO" id="GO:0051787">
    <property type="term" value="F:misfolded protein binding"/>
    <property type="evidence" value="ECO:0007669"/>
    <property type="project" value="TreeGrafter"/>
</dbReference>
<evidence type="ECO:0000256" key="1">
    <source>
        <dbReference type="ARBA" id="ARBA00023186"/>
    </source>
</evidence>
<feature type="transmembrane region" description="Helical" evidence="2">
    <location>
        <begin position="127"/>
        <end position="147"/>
    </location>
</feature>
<dbReference type="PANTHER" id="PTHR44360:SF1">
    <property type="entry name" value="DNAJ HOMOLOG SUBFAMILY B MEMBER 9"/>
    <property type="match status" value="1"/>
</dbReference>
<dbReference type="EMBL" id="HBKR01025234">
    <property type="protein sequence ID" value="CAE2317330.1"/>
    <property type="molecule type" value="Transcribed_RNA"/>
</dbReference>
<dbReference type="InterPro" id="IPR051948">
    <property type="entry name" value="Hsp70_co-chaperone_J-domain"/>
</dbReference>
<keyword evidence="2" id="KW-0812">Transmembrane</keyword>
<dbReference type="GO" id="GO:0036503">
    <property type="term" value="P:ERAD pathway"/>
    <property type="evidence" value="ECO:0007669"/>
    <property type="project" value="TreeGrafter"/>
</dbReference>
<evidence type="ECO:0000259" key="3">
    <source>
        <dbReference type="PROSITE" id="PS50076"/>
    </source>
</evidence>
<protein>
    <recommendedName>
        <fullName evidence="3">J domain-containing protein</fullName>
    </recommendedName>
</protein>
<keyword evidence="2" id="KW-1133">Transmembrane helix</keyword>
<keyword evidence="1" id="KW-0143">Chaperone</keyword>
<dbReference type="PANTHER" id="PTHR44360">
    <property type="entry name" value="DNAJ HOMOLOG SUBFAMILY B MEMBER 9"/>
    <property type="match status" value="1"/>
</dbReference>
<dbReference type="PROSITE" id="PS50076">
    <property type="entry name" value="DNAJ_2"/>
    <property type="match status" value="1"/>
</dbReference>